<evidence type="ECO:0000313" key="2">
    <source>
        <dbReference type="Proteomes" id="UP000724874"/>
    </source>
</evidence>
<evidence type="ECO:0000313" key="1">
    <source>
        <dbReference type="EMBL" id="KAF8899960.1"/>
    </source>
</evidence>
<sequence>MFTLKQELAFHWSYKSQDVSGNADAMEVDEGEVDSQLKSQNIFNDLPNLVPTSALHDELD</sequence>
<name>A0A9P5TMS9_GYMJU</name>
<dbReference type="Proteomes" id="UP000724874">
    <property type="component" value="Unassembled WGS sequence"/>
</dbReference>
<accession>A0A9P5TMS9</accession>
<comment type="caution">
    <text evidence="1">The sequence shown here is derived from an EMBL/GenBank/DDBJ whole genome shotgun (WGS) entry which is preliminary data.</text>
</comment>
<keyword evidence="2" id="KW-1185">Reference proteome</keyword>
<reference evidence="1" key="1">
    <citation type="submission" date="2020-11" db="EMBL/GenBank/DDBJ databases">
        <authorList>
            <consortium name="DOE Joint Genome Institute"/>
            <person name="Ahrendt S."/>
            <person name="Riley R."/>
            <person name="Andreopoulos W."/>
            <person name="LaButti K."/>
            <person name="Pangilinan J."/>
            <person name="Ruiz-duenas F.J."/>
            <person name="Barrasa J.M."/>
            <person name="Sanchez-Garcia M."/>
            <person name="Camarero S."/>
            <person name="Miyauchi S."/>
            <person name="Serrano A."/>
            <person name="Linde D."/>
            <person name="Babiker R."/>
            <person name="Drula E."/>
            <person name="Ayuso-Fernandez I."/>
            <person name="Pacheco R."/>
            <person name="Padilla G."/>
            <person name="Ferreira P."/>
            <person name="Barriuso J."/>
            <person name="Kellner H."/>
            <person name="Castanera R."/>
            <person name="Alfaro M."/>
            <person name="Ramirez L."/>
            <person name="Pisabarro A.G."/>
            <person name="Kuo A."/>
            <person name="Tritt A."/>
            <person name="Lipzen A."/>
            <person name="He G."/>
            <person name="Yan M."/>
            <person name="Ng V."/>
            <person name="Cullen D."/>
            <person name="Martin F."/>
            <person name="Rosso M.-N."/>
            <person name="Henrissat B."/>
            <person name="Hibbett D."/>
            <person name="Martinez A.T."/>
            <person name="Grigoriev I.V."/>
        </authorList>
    </citation>
    <scope>NUCLEOTIDE SEQUENCE</scope>
    <source>
        <strain evidence="1">AH 44721</strain>
    </source>
</reference>
<dbReference type="EMBL" id="JADNYJ010000050">
    <property type="protein sequence ID" value="KAF8899960.1"/>
    <property type="molecule type" value="Genomic_DNA"/>
</dbReference>
<proteinExistence type="predicted"/>
<protein>
    <submittedName>
        <fullName evidence="1">Uncharacterized protein</fullName>
    </submittedName>
</protein>
<dbReference type="AlphaFoldDB" id="A0A9P5TMS9"/>
<organism evidence="1 2">
    <name type="scientific">Gymnopilus junonius</name>
    <name type="common">Spectacular rustgill mushroom</name>
    <name type="synonym">Gymnopilus spectabilis subsp. junonius</name>
    <dbReference type="NCBI Taxonomy" id="109634"/>
    <lineage>
        <taxon>Eukaryota</taxon>
        <taxon>Fungi</taxon>
        <taxon>Dikarya</taxon>
        <taxon>Basidiomycota</taxon>
        <taxon>Agaricomycotina</taxon>
        <taxon>Agaricomycetes</taxon>
        <taxon>Agaricomycetidae</taxon>
        <taxon>Agaricales</taxon>
        <taxon>Agaricineae</taxon>
        <taxon>Hymenogastraceae</taxon>
        <taxon>Gymnopilus</taxon>
    </lineage>
</organism>
<gene>
    <name evidence="1" type="ORF">CPB84DRAFT_1847526</name>
</gene>